<dbReference type="Pfam" id="PF01729">
    <property type="entry name" value="QRPTase_C"/>
    <property type="match status" value="1"/>
</dbReference>
<reference evidence="12 13" key="1">
    <citation type="journal article" date="2019" name="Int. J. Syst. Evol. Microbiol.">
        <title>The Global Catalogue of Microorganisms (GCM) 10K type strain sequencing project: providing services to taxonomists for standard genome sequencing and annotation.</title>
        <authorList>
            <consortium name="The Broad Institute Genomics Platform"/>
            <consortium name="The Broad Institute Genome Sequencing Center for Infectious Disease"/>
            <person name="Wu L."/>
            <person name="Ma J."/>
        </authorList>
    </citation>
    <scope>NUCLEOTIDE SEQUENCE [LARGE SCALE GENOMIC DNA]</scope>
    <source>
        <strain evidence="12 13">JCM 13581</strain>
    </source>
</reference>
<keyword evidence="7" id="KW-0808">Transferase</keyword>
<dbReference type="Gene3D" id="3.20.20.70">
    <property type="entry name" value="Aldolase class I"/>
    <property type="match status" value="1"/>
</dbReference>
<protein>
    <recommendedName>
        <fullName evidence="4">nicotinate-nucleotide diphosphorylase (carboxylating)</fullName>
        <ecNumber evidence="4">2.4.2.19</ecNumber>
    </recommendedName>
    <alternativeName>
        <fullName evidence="8">Quinolinate phosphoribosyltransferase [decarboxylating]</fullName>
    </alternativeName>
</protein>
<evidence type="ECO:0000313" key="12">
    <source>
        <dbReference type="EMBL" id="GAA1927595.1"/>
    </source>
</evidence>
<dbReference type="EC" id="2.4.2.19" evidence="4"/>
<evidence type="ECO:0000256" key="1">
    <source>
        <dbReference type="ARBA" id="ARBA00003237"/>
    </source>
</evidence>
<evidence type="ECO:0000256" key="6">
    <source>
        <dbReference type="ARBA" id="ARBA00022676"/>
    </source>
</evidence>
<comment type="pathway">
    <text evidence="2">Cofactor biosynthesis; NAD(+) biosynthesis; nicotinate D-ribonucleotide from quinolinate: step 1/1.</text>
</comment>
<dbReference type="PANTHER" id="PTHR32179:SF3">
    <property type="entry name" value="NICOTINATE-NUCLEOTIDE PYROPHOSPHORYLASE [CARBOXYLATING]"/>
    <property type="match status" value="1"/>
</dbReference>
<dbReference type="Gene3D" id="3.90.1170.20">
    <property type="entry name" value="Quinolinate phosphoribosyl transferase, N-terminal domain"/>
    <property type="match status" value="1"/>
</dbReference>
<evidence type="ECO:0000256" key="3">
    <source>
        <dbReference type="ARBA" id="ARBA00009400"/>
    </source>
</evidence>
<evidence type="ECO:0000313" key="13">
    <source>
        <dbReference type="Proteomes" id="UP001501303"/>
    </source>
</evidence>
<organism evidence="12 13">
    <name type="scientific">Streptomyces sodiiphilus</name>
    <dbReference type="NCBI Taxonomy" id="226217"/>
    <lineage>
        <taxon>Bacteria</taxon>
        <taxon>Bacillati</taxon>
        <taxon>Actinomycetota</taxon>
        <taxon>Actinomycetes</taxon>
        <taxon>Kitasatosporales</taxon>
        <taxon>Streptomycetaceae</taxon>
        <taxon>Streptomyces</taxon>
    </lineage>
</organism>
<dbReference type="InterPro" id="IPR002638">
    <property type="entry name" value="Quinolinate_PRibosylTrfase_C"/>
</dbReference>
<sequence length="348" mass="36002">MNPPDPSRPQPVELTLLPFGARPAAEEPAGGCGDACGCGAAGDGIGHDPLECGLDPDLAGLLAACGLDPVQVEDVAHLTIEEDLDQGVDVTTVATVPEDAIATADFTARRAGTVAGLHVAEAVLSVVCTDEFEVERHVADGDRVKPGQVLLSVTARTRDLLTGERSALNLLCHLSGIATATRAWADALAGTRARVRDTRKTTPGLRALEKYAVRCGGGVNHRMSLSDAALIKDNHVVAAGGVAEAFARVRAEFPDVPVEVEVDRIEQLEPVLALGADLILLDNFDPARTREAVAVVAGRAALESSGGLTLDNARAYAETGVDYLAVGALTHSAPVLDIGLDLREGGVA</sequence>
<comment type="similarity">
    <text evidence="3">Belongs to the NadC/ModD family.</text>
</comment>
<evidence type="ECO:0000256" key="7">
    <source>
        <dbReference type="ARBA" id="ARBA00022679"/>
    </source>
</evidence>
<dbReference type="RefSeq" id="WP_425581378.1">
    <property type="nucleotide sequence ID" value="NZ_BAAAMJ010000048.1"/>
</dbReference>
<evidence type="ECO:0000256" key="8">
    <source>
        <dbReference type="ARBA" id="ARBA00033102"/>
    </source>
</evidence>
<evidence type="ECO:0000256" key="2">
    <source>
        <dbReference type="ARBA" id="ARBA00004893"/>
    </source>
</evidence>
<feature type="domain" description="Quinolinate phosphoribosyl transferase N-terminal" evidence="11">
    <location>
        <begin position="89"/>
        <end position="175"/>
    </location>
</feature>
<dbReference type="InterPro" id="IPR027277">
    <property type="entry name" value="NadC/ModD"/>
</dbReference>
<keyword evidence="13" id="KW-1185">Reference proteome</keyword>
<evidence type="ECO:0000256" key="4">
    <source>
        <dbReference type="ARBA" id="ARBA00011944"/>
    </source>
</evidence>
<dbReference type="InterPro" id="IPR022412">
    <property type="entry name" value="Quinolinate_PRibosylTrfase_N"/>
</dbReference>
<proteinExistence type="inferred from homology"/>
<evidence type="ECO:0000259" key="10">
    <source>
        <dbReference type="Pfam" id="PF01729"/>
    </source>
</evidence>
<dbReference type="CDD" id="cd01572">
    <property type="entry name" value="QPRTase"/>
    <property type="match status" value="1"/>
</dbReference>
<dbReference type="EMBL" id="BAAAMJ010000048">
    <property type="protein sequence ID" value="GAA1927595.1"/>
    <property type="molecule type" value="Genomic_DNA"/>
</dbReference>
<keyword evidence="6" id="KW-0328">Glycosyltransferase</keyword>
<dbReference type="Pfam" id="PF02749">
    <property type="entry name" value="QRPTase_N"/>
    <property type="match status" value="1"/>
</dbReference>
<dbReference type="InterPro" id="IPR037128">
    <property type="entry name" value="Quinolinate_PRibosylTase_N_sf"/>
</dbReference>
<dbReference type="PANTHER" id="PTHR32179">
    <property type="entry name" value="NICOTINATE-NUCLEOTIDE PYROPHOSPHORYLASE [CARBOXYLATING]"/>
    <property type="match status" value="1"/>
</dbReference>
<feature type="domain" description="Quinolinate phosphoribosyl transferase C-terminal" evidence="10">
    <location>
        <begin position="177"/>
        <end position="341"/>
    </location>
</feature>
<gene>
    <name evidence="12" type="primary">nadC</name>
    <name evidence="12" type="ORF">GCM10009716_39420</name>
</gene>
<comment type="caution">
    <text evidence="12">The sequence shown here is derived from an EMBL/GenBank/DDBJ whole genome shotgun (WGS) entry which is preliminary data.</text>
</comment>
<dbReference type="Proteomes" id="UP001501303">
    <property type="component" value="Unassembled WGS sequence"/>
</dbReference>
<comment type="function">
    <text evidence="1">Involved in the catabolism of quinolinic acid (QA).</text>
</comment>
<dbReference type="InterPro" id="IPR004393">
    <property type="entry name" value="NadC"/>
</dbReference>
<keyword evidence="5" id="KW-0662">Pyridine nucleotide biosynthesis</keyword>
<comment type="catalytic activity">
    <reaction evidence="9">
        <text>nicotinate beta-D-ribonucleotide + CO2 + diphosphate = quinolinate + 5-phospho-alpha-D-ribose 1-diphosphate + 2 H(+)</text>
        <dbReference type="Rhea" id="RHEA:12733"/>
        <dbReference type="ChEBI" id="CHEBI:15378"/>
        <dbReference type="ChEBI" id="CHEBI:16526"/>
        <dbReference type="ChEBI" id="CHEBI:29959"/>
        <dbReference type="ChEBI" id="CHEBI:33019"/>
        <dbReference type="ChEBI" id="CHEBI:57502"/>
        <dbReference type="ChEBI" id="CHEBI:58017"/>
        <dbReference type="EC" id="2.4.2.19"/>
    </reaction>
</comment>
<evidence type="ECO:0000259" key="11">
    <source>
        <dbReference type="Pfam" id="PF02749"/>
    </source>
</evidence>
<accession>A0ABN2PQ15</accession>
<dbReference type="SUPFAM" id="SSF51690">
    <property type="entry name" value="Nicotinate/Quinolinate PRTase C-terminal domain-like"/>
    <property type="match status" value="1"/>
</dbReference>
<dbReference type="InterPro" id="IPR013785">
    <property type="entry name" value="Aldolase_TIM"/>
</dbReference>
<dbReference type="SUPFAM" id="SSF54675">
    <property type="entry name" value="Nicotinate/Quinolinate PRTase N-terminal domain-like"/>
    <property type="match status" value="1"/>
</dbReference>
<dbReference type="InterPro" id="IPR036068">
    <property type="entry name" value="Nicotinate_pribotase-like_C"/>
</dbReference>
<evidence type="ECO:0000256" key="9">
    <source>
        <dbReference type="ARBA" id="ARBA00047445"/>
    </source>
</evidence>
<dbReference type="NCBIfam" id="TIGR00078">
    <property type="entry name" value="nadC"/>
    <property type="match status" value="1"/>
</dbReference>
<name>A0ABN2PQ15_9ACTN</name>
<evidence type="ECO:0000256" key="5">
    <source>
        <dbReference type="ARBA" id="ARBA00022642"/>
    </source>
</evidence>